<dbReference type="AlphaFoldDB" id="A0A850HDQ3"/>
<dbReference type="RefSeq" id="WP_176273115.1">
    <property type="nucleotide sequence ID" value="NZ_JABWTA010000001.1"/>
</dbReference>
<keyword evidence="2" id="KW-1185">Reference proteome</keyword>
<dbReference type="InterPro" id="IPR026988">
    <property type="entry name" value="YaaC-like"/>
</dbReference>
<comment type="caution">
    <text evidence="1">The sequence shown here is derived from an EMBL/GenBank/DDBJ whole genome shotgun (WGS) entry which is preliminary data.</text>
</comment>
<sequence>MHKSVKNVQFDKESVLSNDPWSYVELWLKREKHNDALPFWIQARRFSDAAKSMPTEAAPLPLYYSFLNCTKALLLVAGQNHGDTHGVAGSRPSSAKSALSNEAVSFQTGGVLAALCAYFGDTAGGAKYTLKDLLWNLPFIHRAFCLTFPSSPELFIPIEEACYVSRDDTSEAWFQARIVNRYADMRRLRNLPDSFEIFSDTGGTFVRRKKRFKWYRGRKNNQEKAAAAKRLTTYHSTTRRVVVPISGKRDLWYLKKSQSSNPLASRHTLAIVFASMHRLSELSRYDPKGFSRHLDGSANWLITEFIEHAPSQFLDQISSEITGLEFWRPGTRA</sequence>
<proteinExistence type="predicted"/>
<evidence type="ECO:0000313" key="1">
    <source>
        <dbReference type="EMBL" id="NVE94888.1"/>
    </source>
</evidence>
<evidence type="ECO:0000313" key="2">
    <source>
        <dbReference type="Proteomes" id="UP000546031"/>
    </source>
</evidence>
<dbReference type="Proteomes" id="UP000546031">
    <property type="component" value="Unassembled WGS sequence"/>
</dbReference>
<organism evidence="1 2">
    <name type="scientific">Altererythrobacter lutimaris</name>
    <dbReference type="NCBI Taxonomy" id="2743979"/>
    <lineage>
        <taxon>Bacteria</taxon>
        <taxon>Pseudomonadati</taxon>
        <taxon>Pseudomonadota</taxon>
        <taxon>Alphaproteobacteria</taxon>
        <taxon>Sphingomonadales</taxon>
        <taxon>Erythrobacteraceae</taxon>
        <taxon>Altererythrobacter</taxon>
    </lineage>
</organism>
<dbReference type="Pfam" id="PF14175">
    <property type="entry name" value="YaaC"/>
    <property type="match status" value="1"/>
</dbReference>
<gene>
    <name evidence="1" type="ORF">HUO12_08240</name>
</gene>
<protein>
    <submittedName>
        <fullName evidence="1">Uncharacterized protein</fullName>
    </submittedName>
</protein>
<dbReference type="EMBL" id="JABWTA010000001">
    <property type="protein sequence ID" value="NVE94888.1"/>
    <property type="molecule type" value="Genomic_DNA"/>
</dbReference>
<accession>A0A850HDQ3</accession>
<name>A0A850HDQ3_9SPHN</name>
<reference evidence="1 2" key="1">
    <citation type="submission" date="2020-06" db="EMBL/GenBank/DDBJ databases">
        <title>Altererythrobacter lutimaris sp. nov., a marine bacterium isolated from a tidal flat.</title>
        <authorList>
            <person name="Kim D."/>
            <person name="Yoo Y."/>
            <person name="Kim J.-J."/>
        </authorList>
    </citation>
    <scope>NUCLEOTIDE SEQUENCE [LARGE SCALE GENOMIC DNA]</scope>
    <source>
        <strain evidence="1 2">JGD-16</strain>
    </source>
</reference>